<dbReference type="KEGG" id="hbe:BEI_2338"/>
<name>A0A291P8X0_9GAMM</name>
<dbReference type="RefSeq" id="WP_097789673.1">
    <property type="nucleotide sequence ID" value="NZ_BAAADT010000004.1"/>
</dbReference>
<dbReference type="Proteomes" id="UP000219993">
    <property type="component" value="Chromosome"/>
</dbReference>
<gene>
    <name evidence="2" type="ORF">BEI_2338</name>
</gene>
<proteinExistence type="predicted"/>
<feature type="transmembrane region" description="Helical" evidence="1">
    <location>
        <begin position="40"/>
        <end position="63"/>
    </location>
</feature>
<reference evidence="2 3" key="1">
    <citation type="journal article" date="2017" name="Sci. Rep.">
        <title>Revealing the Saline Adaptation Strategies of the Halophilic Bacterium Halomonas beimenensis through High-throughput Omics and Transposon Mutagenesis Approaches.</title>
        <authorList>
            <person name="Chen Y.H."/>
            <person name="Lin S.S."/>
            <person name="Shyu Y.T."/>
        </authorList>
    </citation>
    <scope>NUCLEOTIDE SEQUENCE [LARGE SCALE GENOMIC DNA]</scope>
    <source>
        <strain evidence="2 3">NTU-111</strain>
    </source>
</reference>
<organism evidence="2 3">
    <name type="scientific">Halomonas beimenensis</name>
    <dbReference type="NCBI Taxonomy" id="475662"/>
    <lineage>
        <taxon>Bacteria</taxon>
        <taxon>Pseudomonadati</taxon>
        <taxon>Pseudomonadota</taxon>
        <taxon>Gammaproteobacteria</taxon>
        <taxon>Oceanospirillales</taxon>
        <taxon>Halomonadaceae</taxon>
        <taxon>Halomonas</taxon>
    </lineage>
</organism>
<feature type="transmembrane region" description="Helical" evidence="1">
    <location>
        <begin position="13"/>
        <end position="33"/>
    </location>
</feature>
<dbReference type="OrthoDB" id="7859235at2"/>
<keyword evidence="1" id="KW-0812">Transmembrane</keyword>
<keyword evidence="3" id="KW-1185">Reference proteome</keyword>
<keyword evidence="1" id="KW-0472">Membrane</keyword>
<evidence type="ECO:0000313" key="3">
    <source>
        <dbReference type="Proteomes" id="UP000219993"/>
    </source>
</evidence>
<feature type="transmembrane region" description="Helical" evidence="1">
    <location>
        <begin position="154"/>
        <end position="176"/>
    </location>
</feature>
<evidence type="ECO:0008006" key="4">
    <source>
        <dbReference type="Google" id="ProtNLM"/>
    </source>
</evidence>
<evidence type="ECO:0000313" key="2">
    <source>
        <dbReference type="EMBL" id="ATJ83325.1"/>
    </source>
</evidence>
<feature type="transmembrane region" description="Helical" evidence="1">
    <location>
        <begin position="78"/>
        <end position="97"/>
    </location>
</feature>
<dbReference type="EMBL" id="CP021435">
    <property type="protein sequence ID" value="ATJ83325.1"/>
    <property type="molecule type" value="Genomic_DNA"/>
</dbReference>
<dbReference type="AlphaFoldDB" id="A0A291P8X0"/>
<keyword evidence="1" id="KW-1133">Transmembrane helix</keyword>
<sequence>MTGMHHMLAHFPVAFWALASLMILVGVLAKGWLADLCQAALLPVLILGVLGALATLLSGYGIWSLEALLHSPLTRNHLLMAFWSLAVYLILLVLVWVGGRDAFSGPRGLALVVLGLLGTWLFALTGTLGGHLAGAPTFFSALPRLLGWELYTTFYAPTWVLGVMVLLAIAAAVLGFRRLKRAHR</sequence>
<feature type="transmembrane region" description="Helical" evidence="1">
    <location>
        <begin position="109"/>
        <end position="134"/>
    </location>
</feature>
<accession>A0A291P8X0</accession>
<evidence type="ECO:0000256" key="1">
    <source>
        <dbReference type="SAM" id="Phobius"/>
    </source>
</evidence>
<protein>
    <recommendedName>
        <fullName evidence="4">Heme ABC transporter permease</fullName>
    </recommendedName>
</protein>